<reference evidence="2 3" key="1">
    <citation type="submission" date="2019-09" db="EMBL/GenBank/DDBJ databases">
        <authorList>
            <person name="Dittami M. S."/>
        </authorList>
    </citation>
    <scope>NUCLEOTIDE SEQUENCE [LARGE SCALE GENOMIC DNA]</scope>
    <source>
        <strain evidence="2">SPHINGO391</strain>
    </source>
</reference>
<dbReference type="Pfam" id="PF16461">
    <property type="entry name" value="Phage_TTP_12"/>
    <property type="match status" value="1"/>
</dbReference>
<proteinExistence type="predicted"/>
<dbReference type="EMBL" id="CABVLI010000042">
    <property type="protein sequence ID" value="VVT20302.1"/>
    <property type="molecule type" value="Genomic_DNA"/>
</dbReference>
<protein>
    <submittedName>
        <fullName evidence="2">Major tail protein V</fullName>
    </submittedName>
</protein>
<dbReference type="Proteomes" id="UP000326857">
    <property type="component" value="Unassembled WGS sequence"/>
</dbReference>
<organism evidence="2 3">
    <name type="scientific">Sphingomonas aurantiaca</name>
    <dbReference type="NCBI Taxonomy" id="185949"/>
    <lineage>
        <taxon>Bacteria</taxon>
        <taxon>Pseudomonadati</taxon>
        <taxon>Pseudomonadota</taxon>
        <taxon>Alphaproteobacteria</taxon>
        <taxon>Sphingomonadales</taxon>
        <taxon>Sphingomonadaceae</taxon>
        <taxon>Sphingomonas</taxon>
    </lineage>
</organism>
<dbReference type="InterPro" id="IPR032494">
    <property type="entry name" value="Phage_TTP_N"/>
</dbReference>
<evidence type="ECO:0000313" key="2">
    <source>
        <dbReference type="EMBL" id="VVT20302.1"/>
    </source>
</evidence>
<dbReference type="Gene3D" id="4.10.410.40">
    <property type="match status" value="1"/>
</dbReference>
<dbReference type="AlphaFoldDB" id="A0A5E7ZNR1"/>
<name>A0A5E7ZNR1_9SPHN</name>
<feature type="domain" description="Lambda phage tail tube protein N-terminal" evidence="1">
    <location>
        <begin position="21"/>
        <end position="139"/>
    </location>
</feature>
<evidence type="ECO:0000259" key="1">
    <source>
        <dbReference type="Pfam" id="PF16461"/>
    </source>
</evidence>
<gene>
    <name evidence="2" type="ORF">SPHINGO391_470051</name>
</gene>
<accession>A0A5E7ZNR1</accession>
<sequence>MPATVAATDIGFLTILSKKTAATTFVAFAEITELTLPELARDSVEYTHYGSPDKYREFKPGLADAGEVGIVYNLVPGLLDDATIATHLATNTVEAWRVTFPNGATLDFFGFATAHGRAAPMDDKMTGSATFKISGKPVVTPAA</sequence>
<dbReference type="RefSeq" id="WP_151991236.1">
    <property type="nucleotide sequence ID" value="NZ_LR701528.1"/>
</dbReference>
<evidence type="ECO:0000313" key="3">
    <source>
        <dbReference type="Proteomes" id="UP000326857"/>
    </source>
</evidence>